<dbReference type="SUPFAM" id="SSF101690">
    <property type="entry name" value="PAZ domain"/>
    <property type="match status" value="1"/>
</dbReference>
<dbReference type="SMART" id="SM01163">
    <property type="entry name" value="DUF1785"/>
    <property type="match status" value="1"/>
</dbReference>
<dbReference type="GO" id="GO:0003723">
    <property type="term" value="F:RNA binding"/>
    <property type="evidence" value="ECO:0007669"/>
    <property type="project" value="InterPro"/>
</dbReference>
<feature type="compositionally biased region" description="Basic and acidic residues" evidence="1">
    <location>
        <begin position="10"/>
        <end position="19"/>
    </location>
</feature>
<accession>A0AAD4CX70</accession>
<reference evidence="3" key="2">
    <citation type="submission" date="2020-02" db="EMBL/GenBank/DDBJ databases">
        <authorList>
            <person name="Gilchrist C.L.M."/>
            <person name="Chooi Y.-H."/>
        </authorList>
    </citation>
    <scope>NUCLEOTIDE SEQUENCE</scope>
    <source>
        <strain evidence="3">MST-FP2251</strain>
    </source>
</reference>
<dbReference type="InterPro" id="IPR003165">
    <property type="entry name" value="Piwi"/>
</dbReference>
<feature type="compositionally biased region" description="Gly residues" evidence="1">
    <location>
        <begin position="72"/>
        <end position="82"/>
    </location>
</feature>
<organism evidence="3 4">
    <name type="scientific">Aspergillus nanangensis</name>
    <dbReference type="NCBI Taxonomy" id="2582783"/>
    <lineage>
        <taxon>Eukaryota</taxon>
        <taxon>Fungi</taxon>
        <taxon>Dikarya</taxon>
        <taxon>Ascomycota</taxon>
        <taxon>Pezizomycotina</taxon>
        <taxon>Eurotiomycetes</taxon>
        <taxon>Eurotiomycetidae</taxon>
        <taxon>Eurotiales</taxon>
        <taxon>Aspergillaceae</taxon>
        <taxon>Aspergillus</taxon>
        <taxon>Aspergillus subgen. Circumdati</taxon>
    </lineage>
</organism>
<feature type="domain" description="Piwi" evidence="2">
    <location>
        <begin position="678"/>
        <end position="996"/>
    </location>
</feature>
<dbReference type="AlphaFoldDB" id="A0AAD4CX70"/>
<evidence type="ECO:0000259" key="2">
    <source>
        <dbReference type="PROSITE" id="PS50822"/>
    </source>
</evidence>
<dbReference type="SMART" id="SM00950">
    <property type="entry name" value="Piwi"/>
    <property type="match status" value="1"/>
</dbReference>
<name>A0AAD4CX70_ASPNN</name>
<dbReference type="Pfam" id="PF02170">
    <property type="entry name" value="PAZ"/>
    <property type="match status" value="1"/>
</dbReference>
<dbReference type="PANTHER" id="PTHR22891">
    <property type="entry name" value="EUKARYOTIC TRANSLATION INITIATION FACTOR 2C"/>
    <property type="match status" value="1"/>
</dbReference>
<dbReference type="EMBL" id="VCAU01000004">
    <property type="protein sequence ID" value="KAF9894376.1"/>
    <property type="molecule type" value="Genomic_DNA"/>
</dbReference>
<comment type="caution">
    <text evidence="3">The sequence shown here is derived from an EMBL/GenBank/DDBJ whole genome shotgun (WGS) entry which is preliminary data.</text>
</comment>
<dbReference type="SUPFAM" id="SSF53098">
    <property type="entry name" value="Ribonuclease H-like"/>
    <property type="match status" value="1"/>
</dbReference>
<dbReference type="CDD" id="cd02846">
    <property type="entry name" value="PAZ_argonaute_like"/>
    <property type="match status" value="1"/>
</dbReference>
<dbReference type="InterPro" id="IPR045246">
    <property type="entry name" value="Piwi_ago-like"/>
</dbReference>
<evidence type="ECO:0000313" key="3">
    <source>
        <dbReference type="EMBL" id="KAF9894376.1"/>
    </source>
</evidence>
<protein>
    <recommendedName>
        <fullName evidence="2">Piwi domain-containing protein</fullName>
    </recommendedName>
</protein>
<dbReference type="Pfam" id="PF02171">
    <property type="entry name" value="Piwi"/>
    <property type="match status" value="1"/>
</dbReference>
<dbReference type="Proteomes" id="UP001194746">
    <property type="component" value="Unassembled WGS sequence"/>
</dbReference>
<feature type="region of interest" description="Disordered" evidence="1">
    <location>
        <begin position="423"/>
        <end position="451"/>
    </location>
</feature>
<dbReference type="Pfam" id="PF08699">
    <property type="entry name" value="ArgoL1"/>
    <property type="match status" value="1"/>
</dbReference>
<dbReference type="PROSITE" id="PS50822">
    <property type="entry name" value="PIWI"/>
    <property type="match status" value="1"/>
</dbReference>
<feature type="region of interest" description="Disordered" evidence="1">
    <location>
        <begin position="1"/>
        <end position="99"/>
    </location>
</feature>
<reference evidence="3" key="1">
    <citation type="journal article" date="2019" name="Beilstein J. Org. Chem.">
        <title>Nanangenines: drimane sesquiterpenoids as the dominant metabolite cohort of a novel Australian fungus, Aspergillus nanangensis.</title>
        <authorList>
            <person name="Lacey H.J."/>
            <person name="Gilchrist C.L.M."/>
            <person name="Crombie A."/>
            <person name="Kalaitzis J.A."/>
            <person name="Vuong D."/>
            <person name="Rutledge P.J."/>
            <person name="Turner P."/>
            <person name="Pitt J.I."/>
            <person name="Lacey E."/>
            <person name="Chooi Y.H."/>
            <person name="Piggott A.M."/>
        </authorList>
    </citation>
    <scope>NUCLEOTIDE SEQUENCE</scope>
    <source>
        <strain evidence="3">MST-FP2251</strain>
    </source>
</reference>
<dbReference type="InterPro" id="IPR036397">
    <property type="entry name" value="RNaseH_sf"/>
</dbReference>
<dbReference type="InterPro" id="IPR003100">
    <property type="entry name" value="PAZ_dom"/>
</dbReference>
<dbReference type="InterPro" id="IPR012337">
    <property type="entry name" value="RNaseH-like_sf"/>
</dbReference>
<gene>
    <name evidence="3" type="ORF">FE257_007879</name>
</gene>
<evidence type="ECO:0000256" key="1">
    <source>
        <dbReference type="SAM" id="MobiDB-lite"/>
    </source>
</evidence>
<dbReference type="CDD" id="cd04657">
    <property type="entry name" value="Piwi_ago-like"/>
    <property type="match status" value="1"/>
</dbReference>
<feature type="compositionally biased region" description="Basic and acidic residues" evidence="1">
    <location>
        <begin position="61"/>
        <end position="70"/>
    </location>
</feature>
<dbReference type="InterPro" id="IPR036085">
    <property type="entry name" value="PAZ_dom_sf"/>
</dbReference>
<dbReference type="Pfam" id="PF16486">
    <property type="entry name" value="ArgoN"/>
    <property type="match status" value="1"/>
</dbReference>
<dbReference type="Pfam" id="PF16488">
    <property type="entry name" value="ArgoL2"/>
    <property type="match status" value="1"/>
</dbReference>
<sequence>MSSGRGAPRGPRDQGDRGRGGARGARGARGGNRGGRGGSMELPIREGDASRGNFRGRGRGRGFEFGDRGRGAPRGGSRGGFAQGPRIYSPEGGLPPPNAQIRKTEDAVAAVIAKKPRKPTSYPERPGYGTRGQPVSLYANYFDLTSVGKQLYRYNVDVEPDQAKKPGGKKARQIIRLLLDEHFPKSSVNIVTDYKSTMVTNIKILEDDNMRYDYEVRYKDEHEDEYPDNPKMYLVRCQFTGHVNPGDLLSYLTSTDANALFESKQDVLQAMNIVLGHDAKTNMSIASVGANKHFAVRGPLTEKWNLEAGLQAYRGFFVSVRAATARLLVNVQVKYVACYQEGPLAVVIREYQRAYRNIHQLNTFLRGLRVRVTHIQRKNKKGDIVPRFKTIGAVATPRDGAKPNPPKVSSYGAGPKDVQFFLETPGQAPAPQSSSGGKEKKGKKPAKAGPAPAGKYISVAEFFRQQYNMETNPNLPVVNVGTRENPSYLPVEACMVEPGQPAKAKLSPSQTRNMMSFAVRPPAQNAESIVKNGTQVLGLAPANAALVEFGMEVNPQLITVQGRVLPAPNVYYKDAKQAQKQIMPMGGSWNMRSIRFFKPSELVTWTWFVLDIDGQRLQFDNPNDLNGPLQKFTDKLNEIGVRAKPPKVGMRISVDMGNIDAGVDHAISELMTKHKPTLIVGILPFNNAEIYNCIKRACDIKHGVRNINVLGQHFKEAKDQYIANVGLKFNLKLGGVNQTLKPNELGIISEGKTMLIGIDVTHPSPGSSKEAPSVAGMVASMDAVLGQWPAELRIQKSRQEMVEDLDAMLKAHLDRWARAHKSLLPENLIVYRDGVSEGQYETVLERELPLLRKACKETYPASDTKKGLPRISIMCVGKRHHTRFYPTADETADRFANPANGTVVDRGVTEARNWDFYLQAHTALKGTARPAHYFTLWDEIFYKQKPAPPHQNAADVLETLTHHLCYLFGRATKAVSICPPAYYADLVCTRARCYLAEVFDPSSSAASVTTGSGGGLKPETSNVTIHHLVRDTMFYI</sequence>
<dbReference type="InterPro" id="IPR014811">
    <property type="entry name" value="ArgoL1"/>
</dbReference>
<keyword evidence="4" id="KW-1185">Reference proteome</keyword>
<dbReference type="InterPro" id="IPR032472">
    <property type="entry name" value="ArgoL2"/>
</dbReference>
<dbReference type="Gene3D" id="3.30.420.10">
    <property type="entry name" value="Ribonuclease H-like superfamily/Ribonuclease H"/>
    <property type="match status" value="1"/>
</dbReference>
<dbReference type="InterPro" id="IPR032474">
    <property type="entry name" value="Argonaute_N"/>
</dbReference>
<dbReference type="Gene3D" id="3.40.50.2300">
    <property type="match status" value="1"/>
</dbReference>
<dbReference type="Gene3D" id="2.170.260.10">
    <property type="entry name" value="paz domain"/>
    <property type="match status" value="1"/>
</dbReference>
<evidence type="ECO:0000313" key="4">
    <source>
        <dbReference type="Proteomes" id="UP001194746"/>
    </source>
</evidence>
<feature type="compositionally biased region" description="Gly residues" evidence="1">
    <location>
        <begin position="21"/>
        <end position="38"/>
    </location>
</feature>
<proteinExistence type="predicted"/>